<organism evidence="1 2">
    <name type="scientific">Phytophthora pseudosyringae</name>
    <dbReference type="NCBI Taxonomy" id="221518"/>
    <lineage>
        <taxon>Eukaryota</taxon>
        <taxon>Sar</taxon>
        <taxon>Stramenopiles</taxon>
        <taxon>Oomycota</taxon>
        <taxon>Peronosporomycetes</taxon>
        <taxon>Peronosporales</taxon>
        <taxon>Peronosporaceae</taxon>
        <taxon>Phytophthora</taxon>
    </lineage>
</organism>
<accession>A0A8T1VB88</accession>
<dbReference type="OrthoDB" id="167947at2759"/>
<comment type="caution">
    <text evidence="1">The sequence shown here is derived from an EMBL/GenBank/DDBJ whole genome shotgun (WGS) entry which is preliminary data.</text>
</comment>
<reference evidence="1" key="1">
    <citation type="submission" date="2021-02" db="EMBL/GenBank/DDBJ databases">
        <authorList>
            <person name="Palmer J.M."/>
        </authorList>
    </citation>
    <scope>NUCLEOTIDE SEQUENCE</scope>
    <source>
        <strain evidence="1">SCRP734</strain>
    </source>
</reference>
<protein>
    <submittedName>
        <fullName evidence="1">Uncharacterized protein</fullName>
    </submittedName>
</protein>
<sequence>MRYGLVPTSWGPNGVVTSVKCRFCDVFKREERKPTSDNAKPRKKTMTVKYFKTFRPTCYKQHLETEHPAKWGDYGLPRMDEARETFFESSLVVPISQSLHAHFDISQDDLVVHLKPSIVDTIVGNLLFHPDTIGEVTHERALRLFKRVLVFVKLQEKLTLLSQQRAALTILVMIYARLTGMEGPLSSNDLRTIDMSRSEVCGAYVFSHACARKLLSGLDPWLEQTLECMIEEDAQLLFSGVGKMSVQAADGISSIVAERT</sequence>
<gene>
    <name evidence="1" type="ORF">PHYPSEUDO_010411</name>
</gene>
<proteinExistence type="predicted"/>
<evidence type="ECO:0000313" key="2">
    <source>
        <dbReference type="Proteomes" id="UP000694044"/>
    </source>
</evidence>
<dbReference type="AlphaFoldDB" id="A0A8T1VB88"/>
<dbReference type="PANTHER" id="PTHR37067:SF3">
    <property type="entry name" value="PX DOMAIN-CONTAINING PROTEIN"/>
    <property type="match status" value="1"/>
</dbReference>
<keyword evidence="2" id="KW-1185">Reference proteome</keyword>
<name>A0A8T1VB88_9STRA</name>
<evidence type="ECO:0000313" key="1">
    <source>
        <dbReference type="EMBL" id="KAG7378216.1"/>
    </source>
</evidence>
<dbReference type="Proteomes" id="UP000694044">
    <property type="component" value="Unassembled WGS sequence"/>
</dbReference>
<dbReference type="PANTHER" id="PTHR37067">
    <property type="entry name" value="PX DOMAIN-CONTAINING PROTEIN"/>
    <property type="match status" value="1"/>
</dbReference>
<dbReference type="EMBL" id="JAGDFM010000443">
    <property type="protein sequence ID" value="KAG7378216.1"/>
    <property type="molecule type" value="Genomic_DNA"/>
</dbReference>